<evidence type="ECO:0000256" key="2">
    <source>
        <dbReference type="ARBA" id="ARBA00009695"/>
    </source>
</evidence>
<keyword evidence="4 5" id="KW-0963">Cytoplasm</keyword>
<dbReference type="InterPro" id="IPR053925">
    <property type="entry name" value="RecX_HTH_3rd"/>
</dbReference>
<name>A0A7W8MAT5_9BURK</name>
<keyword evidence="9" id="KW-1185">Reference proteome</keyword>
<evidence type="ECO:0000259" key="7">
    <source>
        <dbReference type="Pfam" id="PF21981"/>
    </source>
</evidence>
<dbReference type="EMBL" id="JACHGB010000007">
    <property type="protein sequence ID" value="MBB5273449.1"/>
    <property type="molecule type" value="Genomic_DNA"/>
</dbReference>
<dbReference type="Proteomes" id="UP000532440">
    <property type="component" value="Unassembled WGS sequence"/>
</dbReference>
<proteinExistence type="inferred from homology"/>
<dbReference type="Gene3D" id="1.10.10.10">
    <property type="entry name" value="Winged helix-like DNA-binding domain superfamily/Winged helix DNA-binding domain"/>
    <property type="match status" value="3"/>
</dbReference>
<dbReference type="RefSeq" id="WP_183970095.1">
    <property type="nucleotide sequence ID" value="NZ_BAABEW010000020.1"/>
</dbReference>
<feature type="domain" description="RecX third three-helical" evidence="7">
    <location>
        <begin position="100"/>
        <end position="144"/>
    </location>
</feature>
<dbReference type="GO" id="GO:0006282">
    <property type="term" value="P:regulation of DNA repair"/>
    <property type="evidence" value="ECO:0007669"/>
    <property type="project" value="UniProtKB-UniRule"/>
</dbReference>
<dbReference type="AlphaFoldDB" id="A0A7W8MAT5"/>
<organism evidence="8 9">
    <name type="scientific">Quisquiliibacterium transsilvanicum</name>
    <dbReference type="NCBI Taxonomy" id="1549638"/>
    <lineage>
        <taxon>Bacteria</taxon>
        <taxon>Pseudomonadati</taxon>
        <taxon>Pseudomonadota</taxon>
        <taxon>Betaproteobacteria</taxon>
        <taxon>Burkholderiales</taxon>
        <taxon>Burkholderiaceae</taxon>
        <taxon>Quisquiliibacterium</taxon>
    </lineage>
</organism>
<dbReference type="NCBIfam" id="NF001055">
    <property type="entry name" value="PRK00117.2-5"/>
    <property type="match status" value="1"/>
</dbReference>
<dbReference type="Pfam" id="PF21981">
    <property type="entry name" value="RecX_HTH3"/>
    <property type="match status" value="1"/>
</dbReference>
<dbReference type="InterPro" id="IPR003783">
    <property type="entry name" value="Regulatory_RecX"/>
</dbReference>
<dbReference type="InterPro" id="IPR036388">
    <property type="entry name" value="WH-like_DNA-bd_sf"/>
</dbReference>
<evidence type="ECO:0000256" key="3">
    <source>
        <dbReference type="ARBA" id="ARBA00018111"/>
    </source>
</evidence>
<reference evidence="8 9" key="1">
    <citation type="submission" date="2020-08" db="EMBL/GenBank/DDBJ databases">
        <title>Genomic Encyclopedia of Type Strains, Phase IV (KMG-IV): sequencing the most valuable type-strain genomes for metagenomic binning, comparative biology and taxonomic classification.</title>
        <authorList>
            <person name="Goeker M."/>
        </authorList>
    </citation>
    <scope>NUCLEOTIDE SEQUENCE [LARGE SCALE GENOMIC DNA]</scope>
    <source>
        <strain evidence="8 9">DSM 29781</strain>
    </source>
</reference>
<evidence type="ECO:0000256" key="4">
    <source>
        <dbReference type="ARBA" id="ARBA00022490"/>
    </source>
</evidence>
<sequence length="154" mass="17583">MAGARGPSLRGRALKLLSMREQSRSELTRKLAPHAESAEQLEALLDELQRAGFLSEQRFAESLARRRSERYGRRFIEHELDQHRVAGEVAAPILRALAADERTRAQALWERRFGSPPADLAERARQHRFLAQRGFDGETIAWVLREATRTNRNG</sequence>
<dbReference type="PANTHER" id="PTHR33602:SF1">
    <property type="entry name" value="REGULATORY PROTEIN RECX FAMILY PROTEIN"/>
    <property type="match status" value="1"/>
</dbReference>
<dbReference type="Pfam" id="PF02631">
    <property type="entry name" value="RecX_HTH2"/>
    <property type="match status" value="1"/>
</dbReference>
<evidence type="ECO:0000313" key="9">
    <source>
        <dbReference type="Proteomes" id="UP000532440"/>
    </source>
</evidence>
<comment type="function">
    <text evidence="5">Modulates RecA activity.</text>
</comment>
<dbReference type="HAMAP" id="MF_01114">
    <property type="entry name" value="RecX"/>
    <property type="match status" value="1"/>
</dbReference>
<dbReference type="PANTHER" id="PTHR33602">
    <property type="entry name" value="REGULATORY PROTEIN RECX FAMILY PROTEIN"/>
    <property type="match status" value="1"/>
</dbReference>
<evidence type="ECO:0000313" key="8">
    <source>
        <dbReference type="EMBL" id="MBB5273449.1"/>
    </source>
</evidence>
<protein>
    <recommendedName>
        <fullName evidence="3 5">Regulatory protein RecX</fullName>
    </recommendedName>
</protein>
<feature type="domain" description="RecX second three-helical" evidence="6">
    <location>
        <begin position="55"/>
        <end position="90"/>
    </location>
</feature>
<gene>
    <name evidence="5" type="primary">recX</name>
    <name evidence="8" type="ORF">HNQ70_003479</name>
</gene>
<evidence type="ECO:0000259" key="6">
    <source>
        <dbReference type="Pfam" id="PF02631"/>
    </source>
</evidence>
<evidence type="ECO:0000256" key="5">
    <source>
        <dbReference type="HAMAP-Rule" id="MF_01114"/>
    </source>
</evidence>
<dbReference type="GO" id="GO:0005737">
    <property type="term" value="C:cytoplasm"/>
    <property type="evidence" value="ECO:0007669"/>
    <property type="project" value="UniProtKB-SubCell"/>
</dbReference>
<dbReference type="InterPro" id="IPR053924">
    <property type="entry name" value="RecX_HTH_2nd"/>
</dbReference>
<comment type="subcellular location">
    <subcellularLocation>
        <location evidence="1 5">Cytoplasm</location>
    </subcellularLocation>
</comment>
<evidence type="ECO:0000256" key="1">
    <source>
        <dbReference type="ARBA" id="ARBA00004496"/>
    </source>
</evidence>
<accession>A0A7W8MAT5</accession>
<comment type="caution">
    <text evidence="8">The sequence shown here is derived from an EMBL/GenBank/DDBJ whole genome shotgun (WGS) entry which is preliminary data.</text>
</comment>
<comment type="similarity">
    <text evidence="2 5">Belongs to the RecX family.</text>
</comment>